<dbReference type="EMBL" id="BAABKG010000007">
    <property type="protein sequence ID" value="GAA5156496.1"/>
    <property type="molecule type" value="Genomic_DNA"/>
</dbReference>
<protein>
    <recommendedName>
        <fullName evidence="4">HEAT repeat domain-containing protein</fullName>
    </recommendedName>
</protein>
<comment type="caution">
    <text evidence="2">The sequence shown here is derived from an EMBL/GenBank/DDBJ whole genome shotgun (WGS) entry which is preliminary data.</text>
</comment>
<evidence type="ECO:0008006" key="4">
    <source>
        <dbReference type="Google" id="ProtNLM"/>
    </source>
</evidence>
<dbReference type="InterPro" id="IPR043746">
    <property type="entry name" value="DUF5691"/>
</dbReference>
<feature type="region of interest" description="Disordered" evidence="1">
    <location>
        <begin position="296"/>
        <end position="318"/>
    </location>
</feature>
<reference evidence="3" key="1">
    <citation type="journal article" date="2019" name="Int. J. Syst. Evol. Microbiol.">
        <title>The Global Catalogue of Microorganisms (GCM) 10K type strain sequencing project: providing services to taxonomists for standard genome sequencing and annotation.</title>
        <authorList>
            <consortium name="The Broad Institute Genomics Platform"/>
            <consortium name="The Broad Institute Genome Sequencing Center for Infectious Disease"/>
            <person name="Wu L."/>
            <person name="Ma J."/>
        </authorList>
    </citation>
    <scope>NUCLEOTIDE SEQUENCE [LARGE SCALE GENOMIC DNA]</scope>
    <source>
        <strain evidence="3">JCM 18459</strain>
    </source>
</reference>
<accession>A0ABP9Q4G3</accession>
<dbReference type="Pfam" id="PF18944">
    <property type="entry name" value="DUF5691"/>
    <property type="match status" value="1"/>
</dbReference>
<proteinExistence type="predicted"/>
<name>A0ABP9Q4G3_9ACTN</name>
<dbReference type="Proteomes" id="UP001500221">
    <property type="component" value="Unassembled WGS sequence"/>
</dbReference>
<dbReference type="RefSeq" id="WP_345464273.1">
    <property type="nucleotide sequence ID" value="NZ_BAABKG010000007.1"/>
</dbReference>
<evidence type="ECO:0000313" key="3">
    <source>
        <dbReference type="Proteomes" id="UP001500221"/>
    </source>
</evidence>
<organism evidence="2 3">
    <name type="scientific">Nocardioides marinquilinus</name>
    <dbReference type="NCBI Taxonomy" id="1210400"/>
    <lineage>
        <taxon>Bacteria</taxon>
        <taxon>Bacillati</taxon>
        <taxon>Actinomycetota</taxon>
        <taxon>Actinomycetes</taxon>
        <taxon>Propionibacteriales</taxon>
        <taxon>Nocardioidaceae</taxon>
        <taxon>Nocardioides</taxon>
    </lineage>
</organism>
<sequence length="496" mass="52023">MTAPTDGWAELTTAALVGTARRGLPDDLLGLGGLGGLGGLAERDAGAEVRLLDAAAVGAALRWAGRVPDRRPGPLPHAPADRRPPRPPLVGFLLALVLAQPPVGRRLQPVVLGVWARAAGRAGVRAHHGALVALLESATADRELRDVVRPVLDERGTWLATQNPAWRWAARDAPAPATPEVTDADWSRSPTARRVATLTTVRAVDPARGRDLLGLTWSGDAAPARADLLGALAPGLSADDEPLLEAALDDRSARVRDVARGLLDLLPGSARAARLGALLAPLVSVEGRGRRARVVVDLPGQPGPAGERDGLGRGPRGRSQRGWWLEVAVRGAPLEVWTTATGLDRAAVVGRLDEPVASTALRLTTLRRRDPDWARAHLEHAWDAALAAVLPAEERTTLAAARVRACASATELTGLLALVDGPWSETLSLDAVTRLAALPPTVADPGALTLLLATRLHPAARPALERLVGRGDALSRPLAGVVQHLALVPTIEESFQ</sequence>
<evidence type="ECO:0000256" key="1">
    <source>
        <dbReference type="SAM" id="MobiDB-lite"/>
    </source>
</evidence>
<gene>
    <name evidence="2" type="ORF">GCM10023340_44540</name>
</gene>
<evidence type="ECO:0000313" key="2">
    <source>
        <dbReference type="EMBL" id="GAA5156496.1"/>
    </source>
</evidence>
<keyword evidence="3" id="KW-1185">Reference proteome</keyword>